<organism evidence="3 4">
    <name type="scientific">Volvox reticuliferus</name>
    <dbReference type="NCBI Taxonomy" id="1737510"/>
    <lineage>
        <taxon>Eukaryota</taxon>
        <taxon>Viridiplantae</taxon>
        <taxon>Chlorophyta</taxon>
        <taxon>core chlorophytes</taxon>
        <taxon>Chlorophyceae</taxon>
        <taxon>CS clade</taxon>
        <taxon>Chlamydomonadales</taxon>
        <taxon>Volvocaceae</taxon>
        <taxon>Volvox</taxon>
    </lineage>
</organism>
<keyword evidence="1" id="KW-0175">Coiled coil</keyword>
<keyword evidence="4" id="KW-1185">Reference proteome</keyword>
<evidence type="ECO:0000256" key="1">
    <source>
        <dbReference type="SAM" id="Coils"/>
    </source>
</evidence>
<accession>A0A8J4FDS3</accession>
<dbReference type="Proteomes" id="UP000747110">
    <property type="component" value="Unassembled WGS sequence"/>
</dbReference>
<sequence length="108" mass="12020">MCLKVQRRQQDQQQPVSPVAQRAASIEGIQARMARTNLQQGLHTTACNRTEELAAQLSAARNELEDLYQERDQLRSEHTKLVDEVHQKATHLASGGGVRAVGLHDRLG</sequence>
<feature type="coiled-coil region" evidence="1">
    <location>
        <begin position="47"/>
        <end position="84"/>
    </location>
</feature>
<evidence type="ECO:0000256" key="2">
    <source>
        <dbReference type="SAM" id="MobiDB-lite"/>
    </source>
</evidence>
<reference evidence="3" key="1">
    <citation type="journal article" date="2021" name="Proc. Natl. Acad. Sci. U.S.A.">
        <title>Three genomes in the algal genus Volvox reveal the fate of a haploid sex-determining region after a transition to homothallism.</title>
        <authorList>
            <person name="Yamamoto K."/>
            <person name="Hamaji T."/>
            <person name="Kawai-Toyooka H."/>
            <person name="Matsuzaki R."/>
            <person name="Takahashi F."/>
            <person name="Nishimura Y."/>
            <person name="Kawachi M."/>
            <person name="Noguchi H."/>
            <person name="Minakuchi Y."/>
            <person name="Umen J.G."/>
            <person name="Toyoda A."/>
            <person name="Nozaki H."/>
        </authorList>
    </citation>
    <scope>NUCLEOTIDE SEQUENCE</scope>
    <source>
        <strain evidence="3">NIES-3786</strain>
    </source>
</reference>
<feature type="region of interest" description="Disordered" evidence="2">
    <location>
        <begin position="1"/>
        <end position="22"/>
    </location>
</feature>
<dbReference type="EMBL" id="BNCP01000002">
    <property type="protein sequence ID" value="GIL70776.1"/>
    <property type="molecule type" value="Genomic_DNA"/>
</dbReference>
<evidence type="ECO:0000313" key="4">
    <source>
        <dbReference type="Proteomes" id="UP000747110"/>
    </source>
</evidence>
<proteinExistence type="predicted"/>
<dbReference type="AlphaFoldDB" id="A0A8J4FDS3"/>
<protein>
    <submittedName>
        <fullName evidence="3">Uncharacterized protein</fullName>
    </submittedName>
</protein>
<gene>
    <name evidence="3" type="ORF">Vretifemale_1338</name>
</gene>
<evidence type="ECO:0000313" key="3">
    <source>
        <dbReference type="EMBL" id="GIL70776.1"/>
    </source>
</evidence>
<name>A0A8J4FDS3_9CHLO</name>
<comment type="caution">
    <text evidence="3">The sequence shown here is derived from an EMBL/GenBank/DDBJ whole genome shotgun (WGS) entry which is preliminary data.</text>
</comment>